<evidence type="ECO:0000256" key="2">
    <source>
        <dbReference type="ARBA" id="ARBA00022723"/>
    </source>
</evidence>
<keyword evidence="5" id="KW-1185">Reference proteome</keyword>
<evidence type="ECO:0000313" key="5">
    <source>
        <dbReference type="Proteomes" id="UP000008720"/>
    </source>
</evidence>
<dbReference type="InterPro" id="IPR007837">
    <property type="entry name" value="DinB"/>
</dbReference>
<comment type="similarity">
    <text evidence="1">Belongs to the DinB family.</text>
</comment>
<feature type="binding site" evidence="3">
    <location>
        <position position="128"/>
    </location>
    <ligand>
        <name>a divalent metal cation</name>
        <dbReference type="ChEBI" id="CHEBI:60240"/>
    </ligand>
</feature>
<dbReference type="EMBL" id="CP002349">
    <property type="protein sequence ID" value="ADR22494.1"/>
    <property type="molecule type" value="Genomic_DNA"/>
</dbReference>
<dbReference type="HOGENOM" id="CLU_101283_0_0_10"/>
<feature type="binding site" evidence="3">
    <location>
        <position position="49"/>
    </location>
    <ligand>
        <name>a divalent metal cation</name>
        <dbReference type="ChEBI" id="CHEBI:60240"/>
    </ligand>
</feature>
<name>E4TNT0_MARTH</name>
<dbReference type="RefSeq" id="WP_013454637.1">
    <property type="nucleotide sequence ID" value="NC_014759.1"/>
</dbReference>
<proteinExistence type="inferred from homology"/>
<dbReference type="PANTHER" id="PTHR37302">
    <property type="entry name" value="SLR1116 PROTEIN"/>
    <property type="match status" value="1"/>
</dbReference>
<dbReference type="Gene3D" id="1.20.120.450">
    <property type="entry name" value="dinb family like domain"/>
    <property type="match status" value="1"/>
</dbReference>
<reference evidence="4 5" key="1">
    <citation type="journal article" date="2011" name="Stand. Genomic Sci.">
        <title>Complete genome sequence of Marivirga tractuosa type strain (H-43).</title>
        <authorList>
            <person name="Pagani I."/>
            <person name="Chertkov O."/>
            <person name="Lapidus A."/>
            <person name="Lucas S."/>
            <person name="Del Rio T.G."/>
            <person name="Tice H."/>
            <person name="Copeland A."/>
            <person name="Cheng J.F."/>
            <person name="Nolan M."/>
            <person name="Saunders E."/>
            <person name="Pitluck S."/>
            <person name="Held B."/>
            <person name="Goodwin L."/>
            <person name="Liolios K."/>
            <person name="Ovchinikova G."/>
            <person name="Ivanova N."/>
            <person name="Mavromatis K."/>
            <person name="Pati A."/>
            <person name="Chen A."/>
            <person name="Palaniappan K."/>
            <person name="Land M."/>
            <person name="Hauser L."/>
            <person name="Jeffries C.D."/>
            <person name="Detter J.C."/>
            <person name="Han C."/>
            <person name="Tapia R."/>
            <person name="Ngatchou-Djao O.D."/>
            <person name="Rohde M."/>
            <person name="Goker M."/>
            <person name="Spring S."/>
            <person name="Sikorski J."/>
            <person name="Woyke T."/>
            <person name="Bristow J."/>
            <person name="Eisen J.A."/>
            <person name="Markowitz V."/>
            <person name="Hugenholtz P."/>
            <person name="Klenk H.P."/>
            <person name="Kyrpides N.C."/>
        </authorList>
    </citation>
    <scope>NUCLEOTIDE SEQUENCE [LARGE SCALE GENOMIC DNA]</scope>
    <source>
        <strain evidence="5">ATCC 23168 / DSM 4126 / NBRC 15989 / NCIMB 1408 / VKM B-1430 / H-43</strain>
    </source>
</reference>
<dbReference type="OrthoDB" id="9811413at2"/>
<dbReference type="Proteomes" id="UP000008720">
    <property type="component" value="Chromosome"/>
</dbReference>
<dbReference type="SUPFAM" id="SSF109854">
    <property type="entry name" value="DinB/YfiT-like putative metalloenzymes"/>
    <property type="match status" value="1"/>
</dbReference>
<dbReference type="KEGG" id="mtt:Ftrac_2516"/>
<dbReference type="eggNOG" id="COG2318">
    <property type="taxonomic scope" value="Bacteria"/>
</dbReference>
<dbReference type="STRING" id="643867.Ftrac_2516"/>
<dbReference type="Pfam" id="PF05163">
    <property type="entry name" value="DinB"/>
    <property type="match status" value="1"/>
</dbReference>
<evidence type="ECO:0000256" key="1">
    <source>
        <dbReference type="ARBA" id="ARBA00008635"/>
    </source>
</evidence>
<feature type="binding site" evidence="3">
    <location>
        <position position="132"/>
    </location>
    <ligand>
        <name>a divalent metal cation</name>
        <dbReference type="ChEBI" id="CHEBI:60240"/>
    </ligand>
</feature>
<dbReference type="GO" id="GO:0046872">
    <property type="term" value="F:metal ion binding"/>
    <property type="evidence" value="ECO:0007669"/>
    <property type="project" value="UniProtKB-KW"/>
</dbReference>
<sequence length="161" mass="18893">MRNQSYVDFAIYNIWANNKFIDALSNINEELLNQKIEASFPSIIKTISHLWMAEMGWLSRLQDKGWEVSEITNFSGNAKEQLKSWQKTSAAFKSFVENQDLEQKLHFDHKGKSYSIPFREIAQTVFTHGSYHRGQLVMMMRQLGITNIPKTDYIEWVRQNV</sequence>
<evidence type="ECO:0000313" key="4">
    <source>
        <dbReference type="EMBL" id="ADR22494.1"/>
    </source>
</evidence>
<protein>
    <submittedName>
        <fullName evidence="4">DinB family protein</fullName>
    </submittedName>
</protein>
<gene>
    <name evidence="4" type="ordered locus">Ftrac_2516</name>
</gene>
<evidence type="ECO:0000256" key="3">
    <source>
        <dbReference type="PIRSR" id="PIRSR607837-1"/>
    </source>
</evidence>
<dbReference type="AlphaFoldDB" id="E4TNT0"/>
<dbReference type="PANTHER" id="PTHR37302:SF3">
    <property type="entry name" value="DAMAGE-INDUCIBLE PROTEIN DINB"/>
    <property type="match status" value="1"/>
</dbReference>
<keyword evidence="2 3" id="KW-0479">Metal-binding</keyword>
<organism evidence="4 5">
    <name type="scientific">Marivirga tractuosa (strain ATCC 23168 / DSM 4126 / NBRC 15989 / NCIMB 1408 / VKM B-1430 / H-43)</name>
    <name type="common">Microscilla tractuosa</name>
    <name type="synonym">Flexibacter tractuosus</name>
    <dbReference type="NCBI Taxonomy" id="643867"/>
    <lineage>
        <taxon>Bacteria</taxon>
        <taxon>Pseudomonadati</taxon>
        <taxon>Bacteroidota</taxon>
        <taxon>Cytophagia</taxon>
        <taxon>Cytophagales</taxon>
        <taxon>Marivirgaceae</taxon>
        <taxon>Marivirga</taxon>
    </lineage>
</organism>
<dbReference type="InterPro" id="IPR034660">
    <property type="entry name" value="DinB/YfiT-like"/>
</dbReference>
<accession>E4TNT0</accession>